<reference evidence="1 2" key="1">
    <citation type="submission" date="2023-07" db="EMBL/GenBank/DDBJ databases">
        <title>Sorghum-associated microbial communities from plants grown in Nebraska, USA.</title>
        <authorList>
            <person name="Schachtman D."/>
        </authorList>
    </citation>
    <scope>NUCLEOTIDE SEQUENCE [LARGE SCALE GENOMIC DNA]</scope>
    <source>
        <strain evidence="1 2">CC258</strain>
    </source>
</reference>
<gene>
    <name evidence="1" type="ORF">J2736_001210</name>
</gene>
<protein>
    <submittedName>
        <fullName evidence="1">Uncharacterized protein</fullName>
    </submittedName>
</protein>
<evidence type="ECO:0000313" key="1">
    <source>
        <dbReference type="EMBL" id="MDR6550027.1"/>
    </source>
</evidence>
<evidence type="ECO:0000313" key="2">
    <source>
        <dbReference type="Proteomes" id="UP001267290"/>
    </source>
</evidence>
<dbReference type="RefSeq" id="WP_310224392.1">
    <property type="nucleotide sequence ID" value="NZ_JAVDSB010000001.1"/>
</dbReference>
<sequence length="150" mass="17206">MIHHRGIKLVNSVDMTNQGVRKAVDKLCDRLEETGFILVGAYHSTSQKIKGTCKNAHDIEIKPNDFVSKKAGCKTCHLLRLHGHEQMVKDFDREVKRHKLKQEEPLDFSKGILKGLKEKYLFTCPHGQEHYLSPYSMVKSILFQCHCGKC</sequence>
<keyword evidence="2" id="KW-1185">Reference proteome</keyword>
<proteinExistence type="predicted"/>
<organism evidence="1 2">
    <name type="scientific">Paenibacillus qinlingensis</name>
    <dbReference type="NCBI Taxonomy" id="1837343"/>
    <lineage>
        <taxon>Bacteria</taxon>
        <taxon>Bacillati</taxon>
        <taxon>Bacillota</taxon>
        <taxon>Bacilli</taxon>
        <taxon>Bacillales</taxon>
        <taxon>Paenibacillaceae</taxon>
        <taxon>Paenibacillus</taxon>
    </lineage>
</organism>
<name>A0ABU1NT34_9BACL</name>
<comment type="caution">
    <text evidence="1">The sequence shown here is derived from an EMBL/GenBank/DDBJ whole genome shotgun (WGS) entry which is preliminary data.</text>
</comment>
<accession>A0ABU1NT34</accession>
<dbReference type="EMBL" id="JAVDSB010000001">
    <property type="protein sequence ID" value="MDR6550027.1"/>
    <property type="molecule type" value="Genomic_DNA"/>
</dbReference>
<dbReference type="Proteomes" id="UP001267290">
    <property type="component" value="Unassembled WGS sequence"/>
</dbReference>